<dbReference type="EMBL" id="CAJOBA010079003">
    <property type="protein sequence ID" value="CAF4432184.1"/>
    <property type="molecule type" value="Genomic_DNA"/>
</dbReference>
<dbReference type="InterPro" id="IPR013083">
    <property type="entry name" value="Znf_RING/FYVE/PHD"/>
</dbReference>
<sequence length="222" mass="25920">MITIIHSLNVYDGFHIVLIFDTYVAKIYIKTFANHDKVRLNRDNNQQSKLQIQDEMTLSRLVNDRVNLSISHYLRDKYPLSIIQRCYEDQLRLNYDDFLSNSDLHVACTILEKESKYIDGNKDNIIIPHMYMNKLQEQNGTITAYSMKNTNSTFGTQSSDTKSNKIPSIYFYTSTCTQCIIDQKRLIFIPCHHGTLRLCCGHTLKQCPQCKTNIQTFERVLM</sequence>
<protein>
    <recommendedName>
        <fullName evidence="3">RING-type domain-containing protein</fullName>
    </recommendedName>
</protein>
<evidence type="ECO:0000313" key="2">
    <source>
        <dbReference type="Proteomes" id="UP000682733"/>
    </source>
</evidence>
<dbReference type="Proteomes" id="UP000682733">
    <property type="component" value="Unassembled WGS sequence"/>
</dbReference>
<reference evidence="1" key="1">
    <citation type="submission" date="2021-02" db="EMBL/GenBank/DDBJ databases">
        <authorList>
            <person name="Nowell W R."/>
        </authorList>
    </citation>
    <scope>NUCLEOTIDE SEQUENCE</scope>
</reference>
<dbReference type="Gene3D" id="3.30.40.10">
    <property type="entry name" value="Zinc/RING finger domain, C3HC4 (zinc finger)"/>
    <property type="match status" value="1"/>
</dbReference>
<name>A0A8S2W4F6_9BILA</name>
<accession>A0A8S2W4F6</accession>
<organism evidence="1 2">
    <name type="scientific">Didymodactylos carnosus</name>
    <dbReference type="NCBI Taxonomy" id="1234261"/>
    <lineage>
        <taxon>Eukaryota</taxon>
        <taxon>Metazoa</taxon>
        <taxon>Spiralia</taxon>
        <taxon>Gnathifera</taxon>
        <taxon>Rotifera</taxon>
        <taxon>Eurotatoria</taxon>
        <taxon>Bdelloidea</taxon>
        <taxon>Philodinida</taxon>
        <taxon>Philodinidae</taxon>
        <taxon>Didymodactylos</taxon>
    </lineage>
</organism>
<evidence type="ECO:0008006" key="3">
    <source>
        <dbReference type="Google" id="ProtNLM"/>
    </source>
</evidence>
<evidence type="ECO:0000313" key="1">
    <source>
        <dbReference type="EMBL" id="CAF4432184.1"/>
    </source>
</evidence>
<comment type="caution">
    <text evidence="1">The sequence shown here is derived from an EMBL/GenBank/DDBJ whole genome shotgun (WGS) entry which is preliminary data.</text>
</comment>
<gene>
    <name evidence="1" type="ORF">TMI583_LOCUS44958</name>
</gene>
<dbReference type="AlphaFoldDB" id="A0A8S2W4F6"/>
<proteinExistence type="predicted"/>
<dbReference type="SUPFAM" id="SSF57850">
    <property type="entry name" value="RING/U-box"/>
    <property type="match status" value="1"/>
</dbReference>